<feature type="region of interest" description="Disordered" evidence="1">
    <location>
        <begin position="1324"/>
        <end position="1344"/>
    </location>
</feature>
<feature type="compositionally biased region" description="Basic residues" evidence="1">
    <location>
        <begin position="889"/>
        <end position="898"/>
    </location>
</feature>
<reference evidence="2" key="1">
    <citation type="journal article" date="2023" name="Nat. Commun.">
        <title>Diploid and tetraploid genomes of Acorus and the evolution of monocots.</title>
        <authorList>
            <person name="Ma L."/>
            <person name="Liu K.W."/>
            <person name="Li Z."/>
            <person name="Hsiao Y.Y."/>
            <person name="Qi Y."/>
            <person name="Fu T."/>
            <person name="Tang G.D."/>
            <person name="Zhang D."/>
            <person name="Sun W.H."/>
            <person name="Liu D.K."/>
            <person name="Li Y."/>
            <person name="Chen G.Z."/>
            <person name="Liu X.D."/>
            <person name="Liao X.Y."/>
            <person name="Jiang Y.T."/>
            <person name="Yu X."/>
            <person name="Hao Y."/>
            <person name="Huang J."/>
            <person name="Zhao X.W."/>
            <person name="Ke S."/>
            <person name="Chen Y.Y."/>
            <person name="Wu W.L."/>
            <person name="Hsu J.L."/>
            <person name="Lin Y.F."/>
            <person name="Huang M.D."/>
            <person name="Li C.Y."/>
            <person name="Huang L."/>
            <person name="Wang Z.W."/>
            <person name="Zhao X."/>
            <person name="Zhong W.Y."/>
            <person name="Peng D.H."/>
            <person name="Ahmad S."/>
            <person name="Lan S."/>
            <person name="Zhang J.S."/>
            <person name="Tsai W.C."/>
            <person name="Van de Peer Y."/>
            <person name="Liu Z.J."/>
        </authorList>
    </citation>
    <scope>NUCLEOTIDE SEQUENCE</scope>
    <source>
        <strain evidence="2">SCP</strain>
    </source>
</reference>
<feature type="compositionally biased region" description="Basic residues" evidence="1">
    <location>
        <begin position="764"/>
        <end position="776"/>
    </location>
</feature>
<gene>
    <name evidence="2" type="ORF">QJS04_geneDACA024389</name>
</gene>
<feature type="compositionally biased region" description="Polar residues" evidence="1">
    <location>
        <begin position="964"/>
        <end position="976"/>
    </location>
</feature>
<keyword evidence="3" id="KW-1185">Reference proteome</keyword>
<reference evidence="2" key="2">
    <citation type="submission" date="2023-06" db="EMBL/GenBank/DDBJ databases">
        <authorList>
            <person name="Ma L."/>
            <person name="Liu K.-W."/>
            <person name="Li Z."/>
            <person name="Hsiao Y.-Y."/>
            <person name="Qi Y."/>
            <person name="Fu T."/>
            <person name="Tang G."/>
            <person name="Zhang D."/>
            <person name="Sun W.-H."/>
            <person name="Liu D.-K."/>
            <person name="Li Y."/>
            <person name="Chen G.-Z."/>
            <person name="Liu X.-D."/>
            <person name="Liao X.-Y."/>
            <person name="Jiang Y.-T."/>
            <person name="Yu X."/>
            <person name="Hao Y."/>
            <person name="Huang J."/>
            <person name="Zhao X.-W."/>
            <person name="Ke S."/>
            <person name="Chen Y.-Y."/>
            <person name="Wu W.-L."/>
            <person name="Hsu J.-L."/>
            <person name="Lin Y.-F."/>
            <person name="Huang M.-D."/>
            <person name="Li C.-Y."/>
            <person name="Huang L."/>
            <person name="Wang Z.-W."/>
            <person name="Zhao X."/>
            <person name="Zhong W.-Y."/>
            <person name="Peng D.-H."/>
            <person name="Ahmad S."/>
            <person name="Lan S."/>
            <person name="Zhang J.-S."/>
            <person name="Tsai W.-C."/>
            <person name="Van De Peer Y."/>
            <person name="Liu Z.-J."/>
        </authorList>
    </citation>
    <scope>NUCLEOTIDE SEQUENCE</scope>
    <source>
        <strain evidence="2">SCP</strain>
        <tissue evidence="2">Leaves</tissue>
    </source>
</reference>
<evidence type="ECO:0000256" key="1">
    <source>
        <dbReference type="SAM" id="MobiDB-lite"/>
    </source>
</evidence>
<organism evidence="2 3">
    <name type="scientific">Acorus gramineus</name>
    <name type="common">Dwarf sweet flag</name>
    <dbReference type="NCBI Taxonomy" id="55184"/>
    <lineage>
        <taxon>Eukaryota</taxon>
        <taxon>Viridiplantae</taxon>
        <taxon>Streptophyta</taxon>
        <taxon>Embryophyta</taxon>
        <taxon>Tracheophyta</taxon>
        <taxon>Spermatophyta</taxon>
        <taxon>Magnoliopsida</taxon>
        <taxon>Liliopsida</taxon>
        <taxon>Acoraceae</taxon>
        <taxon>Acorus</taxon>
    </lineage>
</organism>
<feature type="compositionally biased region" description="Basic and acidic residues" evidence="1">
    <location>
        <begin position="1207"/>
        <end position="1219"/>
    </location>
</feature>
<comment type="caution">
    <text evidence="2">The sequence shown here is derived from an EMBL/GenBank/DDBJ whole genome shotgun (WGS) entry which is preliminary data.</text>
</comment>
<feature type="region of interest" description="Disordered" evidence="1">
    <location>
        <begin position="651"/>
        <end position="909"/>
    </location>
</feature>
<feature type="region of interest" description="Disordered" evidence="1">
    <location>
        <begin position="1407"/>
        <end position="1477"/>
    </location>
</feature>
<accession>A0AAV8ZZZ4</accession>
<feature type="compositionally biased region" description="Basic and acidic residues" evidence="1">
    <location>
        <begin position="867"/>
        <end position="888"/>
    </location>
</feature>
<evidence type="ECO:0000313" key="3">
    <source>
        <dbReference type="Proteomes" id="UP001179952"/>
    </source>
</evidence>
<feature type="region of interest" description="Disordered" evidence="1">
    <location>
        <begin position="1177"/>
        <end position="1227"/>
    </location>
</feature>
<feature type="compositionally biased region" description="Basic and acidic residues" evidence="1">
    <location>
        <begin position="977"/>
        <end position="988"/>
    </location>
</feature>
<feature type="compositionally biased region" description="Basic residues" evidence="1">
    <location>
        <begin position="584"/>
        <end position="594"/>
    </location>
</feature>
<evidence type="ECO:0000313" key="2">
    <source>
        <dbReference type="EMBL" id="KAK1256719.1"/>
    </source>
</evidence>
<feature type="compositionally biased region" description="Polar residues" evidence="1">
    <location>
        <begin position="695"/>
        <end position="704"/>
    </location>
</feature>
<feature type="compositionally biased region" description="Basic and acidic residues" evidence="1">
    <location>
        <begin position="810"/>
        <end position="827"/>
    </location>
</feature>
<feature type="compositionally biased region" description="Basic and acidic residues" evidence="1">
    <location>
        <begin position="661"/>
        <end position="678"/>
    </location>
</feature>
<dbReference type="Proteomes" id="UP001179952">
    <property type="component" value="Unassembled WGS sequence"/>
</dbReference>
<feature type="compositionally biased region" description="Polar residues" evidence="1">
    <location>
        <begin position="1415"/>
        <end position="1427"/>
    </location>
</feature>
<feature type="region of interest" description="Disordered" evidence="1">
    <location>
        <begin position="355"/>
        <end position="386"/>
    </location>
</feature>
<sequence length="1477" mass="159330">MAGKRSSPSPSTALAVDTSQSTMEFPVFVGTSLGTHLALVASGSDTVGDFKRKIRTEHALCFLDMGEINVRTMKVRRKGSHYHLSDSMLVRSAFGGIKGTWFMYVDADSKCLKNNQARILQNVCQIEVVHRVQLPKPALLHVEAEDASGDKDKMDCHRRSIISNISDKPISSNNLLEKISAPDDAPTAQVGDNLKAQICPSKQTCQGDMGIELLNTTGPAAKDVMIPYAMPEKETLLNTLFQTSPPPSDPASAQVGNALKAQIEKTGREGMETEPVKSIDTAEKDECNEFGVSLDKRIKAITVLENNEPVAESEKNSKENLINLEKVSSERPSASTAALETLKVGSRGDLTAADSTVLSSTSDKTSRRGKKKSSKLHSSESGSYTTSRDHRTVFLMGDQVTHETFEDLLVSSQKNTITNAAVPSKEVSPASQCGADIHVESDRDGGKVICPELHEFHENHHESVPPANEPKKDACIGESCKDKTERKKKRKTRVVSEIISTGEVTLSDFHADQGQETHRQDINSGAPFVSLTAVQEVDHHSECNNNDNVNFPNLHVPSTGKHGSIDAAGELAKDVHTGESLKAQSKRKKTKKSKVCPENVNAEDIEQQKDVSFGTHGLPVTETIGDEYQRECGKSNNDEVSDSHLLEFNSSQHESVDLAEEIPKKDLHTGGENKEKSERKKKRKSKIRSEDISTEPETLSNSNVAMGHAEQHQDIKSGGPEFSQNAAPRVDNGAIKFPSTTVPSAGQHALVDPAEDVNAGNSRKEKRERKKARTSKARSEDLSTELKAISGSHADQGHHISPSEQVTEENSEKPVADDHMDLGRKSSADPSENVSSILVHGADDIAGLPGLQNEKATFSETTAPRSVPHEPVDSADGIKDVHISYEQKSRRKKAKKSKVNPGDISVGLEMMPGLHENEGYNKQSQESSSKALKFVTSVEEPTALEVRFEKLQKEKTSKRKQKLNADSGSSIPVLSSSKDHVGQKKKLLDFNPEGKLQVQPSVEKRTKISHDSHENFALQAVDKQETKSHQNCNISKGSPVEDKMVMEIDVSGTTGCGGSKAAIVGHVASTKSSKCPSTEYGTVQSSGDQIIQNKAEEAAGKISEDLKISELQISSENPSLISAPENLSEAVTSDLIKHPESNADNVNFHEVFLNKGGQEKLVASVDVTSVKNIPTRKNHKEKTAIKKSTVQVGVASPNLGSGTGPNDDIRPKRKPEESKSGVPESVGPVKVFAAEEDQNATTGKMKISKRFSKSGGLVGETSDLQVSTSTDHGQHKGKPQVMITPNEASTANGGGVVGQVTSQISRVNAAAAVLKEPNAALATSSDSTECSDDTVNGNQIGKKRSSKMTKFRVAVRKVPDKEFKKKYGTDQLKGPVATPGMIFHGLTSSSSEDEHTVNKAAAPSIISGAKDNANDGRNNIQSQTPNTGKKLMPLGMILRSSSSYRKAKLASSQSQSKDSESLPIEIVPDSQTDHSPL</sequence>
<name>A0AAV8ZZZ4_ACOGR</name>
<dbReference type="EMBL" id="JAUJYN010000088">
    <property type="protein sequence ID" value="KAK1256719.1"/>
    <property type="molecule type" value="Genomic_DNA"/>
</dbReference>
<feature type="region of interest" description="Disordered" evidence="1">
    <location>
        <begin position="576"/>
        <end position="601"/>
    </location>
</feature>
<feature type="region of interest" description="Disordered" evidence="1">
    <location>
        <begin position="949"/>
        <end position="996"/>
    </location>
</feature>
<protein>
    <submittedName>
        <fullName evidence="2">Uncharacterized protein</fullName>
    </submittedName>
</protein>
<feature type="compositionally biased region" description="Polar residues" evidence="1">
    <location>
        <begin position="854"/>
        <end position="864"/>
    </location>
</feature>
<proteinExistence type="predicted"/>